<organism evidence="1">
    <name type="scientific">marine sediment metagenome</name>
    <dbReference type="NCBI Taxonomy" id="412755"/>
    <lineage>
        <taxon>unclassified sequences</taxon>
        <taxon>metagenomes</taxon>
        <taxon>ecological metagenomes</taxon>
    </lineage>
</organism>
<comment type="caution">
    <text evidence="1">The sequence shown here is derived from an EMBL/GenBank/DDBJ whole genome shotgun (WGS) entry which is preliminary data.</text>
</comment>
<proteinExistence type="predicted"/>
<reference evidence="1" key="1">
    <citation type="journal article" date="2014" name="Front. Microbiol.">
        <title>High frequency of phylogenetically diverse reductive dehalogenase-homologous genes in deep subseafloor sedimentary metagenomes.</title>
        <authorList>
            <person name="Kawai M."/>
            <person name="Futagami T."/>
            <person name="Toyoda A."/>
            <person name="Takaki Y."/>
            <person name="Nishi S."/>
            <person name="Hori S."/>
            <person name="Arai W."/>
            <person name="Tsubouchi T."/>
            <person name="Morono Y."/>
            <person name="Uchiyama I."/>
            <person name="Ito T."/>
            <person name="Fujiyama A."/>
            <person name="Inagaki F."/>
            <person name="Takami H."/>
        </authorList>
    </citation>
    <scope>NUCLEOTIDE SEQUENCE</scope>
    <source>
        <strain evidence="1">Expedition CK06-06</strain>
    </source>
</reference>
<name>X1AJZ8_9ZZZZ</name>
<feature type="non-terminal residue" evidence="1">
    <location>
        <position position="1"/>
    </location>
</feature>
<accession>X1AJZ8</accession>
<protein>
    <submittedName>
        <fullName evidence="1">Uncharacterized protein</fullName>
    </submittedName>
</protein>
<dbReference type="AlphaFoldDB" id="X1AJZ8"/>
<evidence type="ECO:0000313" key="1">
    <source>
        <dbReference type="EMBL" id="GAG82880.1"/>
    </source>
</evidence>
<gene>
    <name evidence="1" type="ORF">S01H4_31763</name>
</gene>
<dbReference type="EMBL" id="BART01016530">
    <property type="protein sequence ID" value="GAG82880.1"/>
    <property type="molecule type" value="Genomic_DNA"/>
</dbReference>
<sequence length="37" mass="4180">ITITSDIEEGVKGVDFSTQMFGSQWVNRKKHGRKELG</sequence>